<reference evidence="2 3" key="1">
    <citation type="submission" date="2019-06" db="EMBL/GenBank/DDBJ databases">
        <title>A chromosomal-level reference genome of Carpinus fangiana (Coryloideae, Betulaceae).</title>
        <authorList>
            <person name="Yang X."/>
            <person name="Wang Z."/>
            <person name="Zhang L."/>
            <person name="Hao G."/>
            <person name="Liu J."/>
            <person name="Yang Y."/>
        </authorList>
    </citation>
    <scope>NUCLEOTIDE SEQUENCE [LARGE SCALE GENOMIC DNA]</scope>
    <source>
        <strain evidence="2">Cfa_2016G</strain>
        <tissue evidence="2">Leaf</tissue>
    </source>
</reference>
<name>A0A5N6KTF5_9ROSI</name>
<organism evidence="2 3">
    <name type="scientific">Carpinus fangiana</name>
    <dbReference type="NCBI Taxonomy" id="176857"/>
    <lineage>
        <taxon>Eukaryota</taxon>
        <taxon>Viridiplantae</taxon>
        <taxon>Streptophyta</taxon>
        <taxon>Embryophyta</taxon>
        <taxon>Tracheophyta</taxon>
        <taxon>Spermatophyta</taxon>
        <taxon>Magnoliopsida</taxon>
        <taxon>eudicotyledons</taxon>
        <taxon>Gunneridae</taxon>
        <taxon>Pentapetalae</taxon>
        <taxon>rosids</taxon>
        <taxon>fabids</taxon>
        <taxon>Fagales</taxon>
        <taxon>Betulaceae</taxon>
        <taxon>Carpinus</taxon>
    </lineage>
</organism>
<evidence type="ECO:0000313" key="2">
    <source>
        <dbReference type="EMBL" id="KAB8343026.1"/>
    </source>
</evidence>
<evidence type="ECO:0000256" key="1">
    <source>
        <dbReference type="SAM" id="MobiDB-lite"/>
    </source>
</evidence>
<feature type="compositionally biased region" description="Polar residues" evidence="1">
    <location>
        <begin position="1"/>
        <end position="11"/>
    </location>
</feature>
<proteinExistence type="predicted"/>
<dbReference type="Proteomes" id="UP000327013">
    <property type="component" value="Unassembled WGS sequence"/>
</dbReference>
<protein>
    <submittedName>
        <fullName evidence="2">Uncharacterized protein</fullName>
    </submittedName>
</protein>
<evidence type="ECO:0000313" key="3">
    <source>
        <dbReference type="Proteomes" id="UP000327013"/>
    </source>
</evidence>
<feature type="region of interest" description="Disordered" evidence="1">
    <location>
        <begin position="1"/>
        <end position="26"/>
    </location>
</feature>
<accession>A0A5N6KTF5</accession>
<keyword evidence="3" id="KW-1185">Reference proteome</keyword>
<dbReference type="AlphaFoldDB" id="A0A5N6KTF5"/>
<sequence length="117" mass="12071">MGGTDSDTTTVAAGKGGESGGRSSTRAEIASRQACVFVASAHDFRPSEALSRGGHAAACRLITYSPPSLDGDACLTRESDAGYTSGAAPCFRYLAQLIAETFEVPHRVPRAACCEVS</sequence>
<dbReference type="EMBL" id="VIBQ01000012">
    <property type="protein sequence ID" value="KAB8343026.1"/>
    <property type="molecule type" value="Genomic_DNA"/>
</dbReference>
<comment type="caution">
    <text evidence="2">The sequence shown here is derived from an EMBL/GenBank/DDBJ whole genome shotgun (WGS) entry which is preliminary data.</text>
</comment>
<gene>
    <name evidence="2" type="ORF">FH972_022620</name>
</gene>